<proteinExistence type="predicted"/>
<organism evidence="2 3">
    <name type="scientific">Neotoma lepida</name>
    <name type="common">Desert woodrat</name>
    <dbReference type="NCBI Taxonomy" id="56216"/>
    <lineage>
        <taxon>Eukaryota</taxon>
        <taxon>Metazoa</taxon>
        <taxon>Chordata</taxon>
        <taxon>Craniata</taxon>
        <taxon>Vertebrata</taxon>
        <taxon>Euteleostomi</taxon>
        <taxon>Mammalia</taxon>
        <taxon>Eutheria</taxon>
        <taxon>Euarchontoglires</taxon>
        <taxon>Glires</taxon>
        <taxon>Rodentia</taxon>
        <taxon>Myomorpha</taxon>
        <taxon>Muroidea</taxon>
        <taxon>Cricetidae</taxon>
        <taxon>Neotominae</taxon>
        <taxon>Neotoma</taxon>
    </lineage>
</organism>
<dbReference type="Proteomes" id="UP000092124">
    <property type="component" value="Unassembled WGS sequence"/>
</dbReference>
<evidence type="ECO:0000313" key="3">
    <source>
        <dbReference type="Proteomes" id="UP000092124"/>
    </source>
</evidence>
<evidence type="ECO:0000256" key="1">
    <source>
        <dbReference type="SAM" id="MobiDB-lite"/>
    </source>
</evidence>
<protein>
    <submittedName>
        <fullName evidence="2">Uncharacterized protein</fullName>
    </submittedName>
</protein>
<name>A0A1A6HVS5_NEOLE</name>
<feature type="region of interest" description="Disordered" evidence="1">
    <location>
        <begin position="1"/>
        <end position="45"/>
    </location>
</feature>
<feature type="compositionally biased region" description="Basic and acidic residues" evidence="1">
    <location>
        <begin position="25"/>
        <end position="42"/>
    </location>
</feature>
<comment type="caution">
    <text evidence="2">The sequence shown here is derived from an EMBL/GenBank/DDBJ whole genome shotgun (WGS) entry which is preliminary data.</text>
</comment>
<accession>A0A1A6HVS5</accession>
<evidence type="ECO:0000313" key="2">
    <source>
        <dbReference type="EMBL" id="OBS81837.1"/>
    </source>
</evidence>
<dbReference type="AlphaFoldDB" id="A0A1A6HVS5"/>
<sequence>MCAGHPASATGKLQPQVQRAAASRLSREPPRRGEPEGSHFQRGDPQLRYALWAAWMRKSRPRSR</sequence>
<gene>
    <name evidence="2" type="ORF">A6R68_24173</name>
</gene>
<reference evidence="2 3" key="1">
    <citation type="submission" date="2016-06" db="EMBL/GenBank/DDBJ databases">
        <title>The Draft Genome Sequence and Annotation of the Desert Woodrat Neotoma lepida.</title>
        <authorList>
            <person name="Campbell M."/>
            <person name="Oakeson K.F."/>
            <person name="Yandell M."/>
            <person name="Halpert J.R."/>
            <person name="Dearing D."/>
        </authorList>
    </citation>
    <scope>NUCLEOTIDE SEQUENCE [LARGE SCALE GENOMIC DNA]</scope>
    <source>
        <strain evidence="2">417</strain>
        <tissue evidence="2">Liver</tissue>
    </source>
</reference>
<keyword evidence="3" id="KW-1185">Reference proteome</keyword>
<dbReference type="EMBL" id="LZPO01009042">
    <property type="protein sequence ID" value="OBS81837.1"/>
    <property type="molecule type" value="Genomic_DNA"/>
</dbReference>